<evidence type="ECO:0000256" key="5">
    <source>
        <dbReference type="SAM" id="MobiDB-lite"/>
    </source>
</evidence>
<feature type="domain" description="HTH lysR-type" evidence="6">
    <location>
        <begin position="18"/>
        <end position="75"/>
    </location>
</feature>
<dbReference type="SUPFAM" id="SSF46785">
    <property type="entry name" value="Winged helix' DNA-binding domain"/>
    <property type="match status" value="1"/>
</dbReference>
<dbReference type="Gene3D" id="3.40.190.10">
    <property type="entry name" value="Periplasmic binding protein-like II"/>
    <property type="match status" value="2"/>
</dbReference>
<dbReference type="PANTHER" id="PTHR30579">
    <property type="entry name" value="TRANSCRIPTIONAL REGULATOR"/>
    <property type="match status" value="1"/>
</dbReference>
<dbReference type="InterPro" id="IPR050176">
    <property type="entry name" value="LTTR"/>
</dbReference>
<reference evidence="7 8" key="1">
    <citation type="submission" date="2021-12" db="EMBL/GenBank/DDBJ databases">
        <title>Discovery of the Pendulisporaceae a myxobacterial family with distinct sporulation behavior and unique specialized metabolism.</title>
        <authorList>
            <person name="Garcia R."/>
            <person name="Popoff A."/>
            <person name="Bader C.D."/>
            <person name="Loehr J."/>
            <person name="Walesch S."/>
            <person name="Walt C."/>
            <person name="Boldt J."/>
            <person name="Bunk B."/>
            <person name="Haeckl F.J.F.P.J."/>
            <person name="Gunesch A.P."/>
            <person name="Birkelbach J."/>
            <person name="Nuebel U."/>
            <person name="Pietschmann T."/>
            <person name="Bach T."/>
            <person name="Mueller R."/>
        </authorList>
    </citation>
    <scope>NUCLEOTIDE SEQUENCE [LARGE SCALE GENOMIC DNA]</scope>
    <source>
        <strain evidence="7 8">MSr11954</strain>
    </source>
</reference>
<keyword evidence="2" id="KW-0805">Transcription regulation</keyword>
<name>A0ABZ2M774_9BACT</name>
<sequence>MNHAARDRLAHPNPRVTLDLDTLRTLVTADALGGYGQAAAQLGRTPSAISLQMKRLQADMGVTLFRKRGRGLALTEAGELVLRYARRMLELNDELLDAVGGTATAGSIGLGCCQDFADAVLPAALARFGELYPRAQLEVRIEGSAVLADAVGKGQLDLAIAIGHAERATAQTLAEVELAWIAGRDFVRRKGEPLPLVLLGPQCAFRKAAIDALDAAGVAWRLAAVSPSPSGLWAAARAGLGVTLRAPIGLPPELVASKRLFGLPRLGTFPVTLHGRTQAVRGHVKLTHDGHQKLTHPAERGGEQFRPGKIDPPLKGVDRRAGDGVVVRGWCRWTWWQ</sequence>
<dbReference type="Pfam" id="PF00126">
    <property type="entry name" value="HTH_1"/>
    <property type="match status" value="1"/>
</dbReference>
<dbReference type="SUPFAM" id="SSF53850">
    <property type="entry name" value="Periplasmic binding protein-like II"/>
    <property type="match status" value="1"/>
</dbReference>
<feature type="compositionally biased region" description="Basic and acidic residues" evidence="5">
    <location>
        <begin position="288"/>
        <end position="309"/>
    </location>
</feature>
<proteinExistence type="inferred from homology"/>
<dbReference type="InterPro" id="IPR036388">
    <property type="entry name" value="WH-like_DNA-bd_sf"/>
</dbReference>
<dbReference type="InterPro" id="IPR036390">
    <property type="entry name" value="WH_DNA-bd_sf"/>
</dbReference>
<keyword evidence="8" id="KW-1185">Reference proteome</keyword>
<evidence type="ECO:0000256" key="4">
    <source>
        <dbReference type="ARBA" id="ARBA00023163"/>
    </source>
</evidence>
<dbReference type="RefSeq" id="WP_394827982.1">
    <property type="nucleotide sequence ID" value="NZ_CP089984.1"/>
</dbReference>
<evidence type="ECO:0000256" key="2">
    <source>
        <dbReference type="ARBA" id="ARBA00023015"/>
    </source>
</evidence>
<evidence type="ECO:0000256" key="3">
    <source>
        <dbReference type="ARBA" id="ARBA00023125"/>
    </source>
</evidence>
<dbReference type="EMBL" id="CP089984">
    <property type="protein sequence ID" value="WXB18351.1"/>
    <property type="molecule type" value="Genomic_DNA"/>
</dbReference>
<gene>
    <name evidence="7" type="ORF">LZC94_14010</name>
</gene>
<dbReference type="InterPro" id="IPR000847">
    <property type="entry name" value="LysR_HTH_N"/>
</dbReference>
<dbReference type="PANTHER" id="PTHR30579:SF7">
    <property type="entry name" value="HTH-TYPE TRANSCRIPTIONAL REGULATOR LRHA-RELATED"/>
    <property type="match status" value="1"/>
</dbReference>
<dbReference type="InterPro" id="IPR005119">
    <property type="entry name" value="LysR_subst-bd"/>
</dbReference>
<evidence type="ECO:0000313" key="7">
    <source>
        <dbReference type="EMBL" id="WXB18351.1"/>
    </source>
</evidence>
<dbReference type="PROSITE" id="PS50931">
    <property type="entry name" value="HTH_LYSR"/>
    <property type="match status" value="1"/>
</dbReference>
<keyword evidence="3" id="KW-0238">DNA-binding</keyword>
<evidence type="ECO:0000256" key="1">
    <source>
        <dbReference type="ARBA" id="ARBA00009437"/>
    </source>
</evidence>
<comment type="similarity">
    <text evidence="1">Belongs to the LysR transcriptional regulatory family.</text>
</comment>
<dbReference type="Gene3D" id="1.10.10.10">
    <property type="entry name" value="Winged helix-like DNA-binding domain superfamily/Winged helix DNA-binding domain"/>
    <property type="match status" value="1"/>
</dbReference>
<keyword evidence="4" id="KW-0804">Transcription</keyword>
<dbReference type="Pfam" id="PF03466">
    <property type="entry name" value="LysR_substrate"/>
    <property type="match status" value="1"/>
</dbReference>
<evidence type="ECO:0000259" key="6">
    <source>
        <dbReference type="PROSITE" id="PS50931"/>
    </source>
</evidence>
<organism evidence="7 8">
    <name type="scientific">Pendulispora albinea</name>
    <dbReference type="NCBI Taxonomy" id="2741071"/>
    <lineage>
        <taxon>Bacteria</taxon>
        <taxon>Pseudomonadati</taxon>
        <taxon>Myxococcota</taxon>
        <taxon>Myxococcia</taxon>
        <taxon>Myxococcales</taxon>
        <taxon>Sorangiineae</taxon>
        <taxon>Pendulisporaceae</taxon>
        <taxon>Pendulispora</taxon>
    </lineage>
</organism>
<protein>
    <submittedName>
        <fullName evidence="7">LysR substrate-binding domain-containing protein</fullName>
    </submittedName>
</protein>
<evidence type="ECO:0000313" key="8">
    <source>
        <dbReference type="Proteomes" id="UP001370348"/>
    </source>
</evidence>
<accession>A0ABZ2M774</accession>
<dbReference type="Proteomes" id="UP001370348">
    <property type="component" value="Chromosome"/>
</dbReference>
<feature type="region of interest" description="Disordered" evidence="5">
    <location>
        <begin position="288"/>
        <end position="316"/>
    </location>
</feature>